<dbReference type="OrthoDB" id="362473at2"/>
<dbReference type="RefSeq" id="WP_083429176.1">
    <property type="nucleotide sequence ID" value="NZ_JXLC01000018.1"/>
</dbReference>
<gene>
    <name evidence="5" type="ORF">ATZ33_08075</name>
    <name evidence="6" type="ORF">RV15_GL001073</name>
</gene>
<evidence type="ECO:0000256" key="1">
    <source>
        <dbReference type="ARBA" id="ARBA00023015"/>
    </source>
</evidence>
<dbReference type="EMBL" id="CP013614">
    <property type="protein sequence ID" value="ALS01326.1"/>
    <property type="molecule type" value="Genomic_DNA"/>
</dbReference>
<protein>
    <submittedName>
        <fullName evidence="5">GntR family transcriptional regulator</fullName>
    </submittedName>
</protein>
<reference evidence="5 7" key="2">
    <citation type="submission" date="2015-12" db="EMBL/GenBank/DDBJ databases">
        <authorList>
            <person name="Lauer A."/>
            <person name="Humrighouse B."/>
            <person name="Loparev V."/>
            <person name="Shewmaker P.L."/>
            <person name="Whitney A.M."/>
            <person name="McLaughlin R.W."/>
        </authorList>
    </citation>
    <scope>NUCLEOTIDE SEQUENCE [LARGE SCALE GENOMIC DNA]</scope>
    <source>
        <strain evidence="5 7">LMG 23085</strain>
    </source>
</reference>
<name>A0A0S3KAQ3_9ENTE</name>
<dbReference type="PANTHER" id="PTHR38445:SF9">
    <property type="entry name" value="HTH-TYPE TRANSCRIPTIONAL REPRESSOR YTRA"/>
    <property type="match status" value="1"/>
</dbReference>
<evidence type="ECO:0000256" key="2">
    <source>
        <dbReference type="ARBA" id="ARBA00023125"/>
    </source>
</evidence>
<dbReference type="PROSITE" id="PS50949">
    <property type="entry name" value="HTH_GNTR"/>
    <property type="match status" value="1"/>
</dbReference>
<keyword evidence="1" id="KW-0805">Transcription regulation</keyword>
<reference evidence="6 8" key="1">
    <citation type="submission" date="2014-12" db="EMBL/GenBank/DDBJ databases">
        <title>Draft genome sequences of 29 type strains of Enterococci.</title>
        <authorList>
            <person name="Zhong Z."/>
            <person name="Sun Z."/>
            <person name="Liu W."/>
            <person name="Zhang W."/>
            <person name="Zhang H."/>
        </authorList>
    </citation>
    <scope>NUCLEOTIDE SEQUENCE [LARGE SCALE GENOMIC DNA]</scope>
    <source>
        <strain evidence="6 8">DSM 22801</strain>
    </source>
</reference>
<dbReference type="GO" id="GO:0003700">
    <property type="term" value="F:DNA-binding transcription factor activity"/>
    <property type="evidence" value="ECO:0007669"/>
    <property type="project" value="InterPro"/>
</dbReference>
<dbReference type="InterPro" id="IPR000524">
    <property type="entry name" value="Tscrpt_reg_HTH_GntR"/>
</dbReference>
<evidence type="ECO:0000313" key="7">
    <source>
        <dbReference type="Proteomes" id="UP000065511"/>
    </source>
</evidence>
<dbReference type="EMBL" id="JXLC01000018">
    <property type="protein sequence ID" value="OJG90722.1"/>
    <property type="molecule type" value="Genomic_DNA"/>
</dbReference>
<dbReference type="InterPro" id="IPR036388">
    <property type="entry name" value="WH-like_DNA-bd_sf"/>
</dbReference>
<keyword evidence="3" id="KW-0804">Transcription</keyword>
<organism evidence="6 8">
    <name type="scientific">Enterococcus silesiacus</name>
    <dbReference type="NCBI Taxonomy" id="332949"/>
    <lineage>
        <taxon>Bacteria</taxon>
        <taxon>Bacillati</taxon>
        <taxon>Bacillota</taxon>
        <taxon>Bacilli</taxon>
        <taxon>Lactobacillales</taxon>
        <taxon>Enterococcaceae</taxon>
        <taxon>Enterococcus</taxon>
    </lineage>
</organism>
<evidence type="ECO:0000313" key="6">
    <source>
        <dbReference type="EMBL" id="OJG90722.1"/>
    </source>
</evidence>
<dbReference type="KEGG" id="ess:ATZ33_08075"/>
<dbReference type="SUPFAM" id="SSF46785">
    <property type="entry name" value="Winged helix' DNA-binding domain"/>
    <property type="match status" value="1"/>
</dbReference>
<dbReference type="Pfam" id="PF00392">
    <property type="entry name" value="GntR"/>
    <property type="match status" value="1"/>
</dbReference>
<dbReference type="InterPro" id="IPR036390">
    <property type="entry name" value="WH_DNA-bd_sf"/>
</dbReference>
<dbReference type="GO" id="GO:0003677">
    <property type="term" value="F:DNA binding"/>
    <property type="evidence" value="ECO:0007669"/>
    <property type="project" value="UniProtKB-KW"/>
</dbReference>
<evidence type="ECO:0000256" key="3">
    <source>
        <dbReference type="ARBA" id="ARBA00023163"/>
    </source>
</evidence>
<proteinExistence type="predicted"/>
<feature type="domain" description="HTH gntR-type" evidence="4">
    <location>
        <begin position="9"/>
        <end position="77"/>
    </location>
</feature>
<evidence type="ECO:0000259" key="4">
    <source>
        <dbReference type="PROSITE" id="PS50949"/>
    </source>
</evidence>
<dbReference type="PANTHER" id="PTHR38445">
    <property type="entry name" value="HTH-TYPE TRANSCRIPTIONAL REPRESSOR YTRA"/>
    <property type="match status" value="1"/>
</dbReference>
<sequence>MHVNYDGNRPIYQQIIEQVEHWIASDHWQQNEKVPSVRQLAEDLEVNPTTIQRAYSILEQQEILISQRGIGKFVTDKADKITDLRFRLIEAHLEAFITQLRKLELTQNEREHIIERIVRSADE</sequence>
<dbReference type="Proteomes" id="UP000183039">
    <property type="component" value="Unassembled WGS sequence"/>
</dbReference>
<accession>A0A0S3KAQ3</accession>
<evidence type="ECO:0000313" key="8">
    <source>
        <dbReference type="Proteomes" id="UP000183039"/>
    </source>
</evidence>
<keyword evidence="2" id="KW-0238">DNA-binding</keyword>
<dbReference type="Gene3D" id="1.10.10.10">
    <property type="entry name" value="Winged helix-like DNA-binding domain superfamily/Winged helix DNA-binding domain"/>
    <property type="match status" value="1"/>
</dbReference>
<dbReference type="AlphaFoldDB" id="A0A0S3KAQ3"/>
<dbReference type="SMART" id="SM00345">
    <property type="entry name" value="HTH_GNTR"/>
    <property type="match status" value="1"/>
</dbReference>
<dbReference type="Proteomes" id="UP000065511">
    <property type="component" value="Chromosome"/>
</dbReference>
<dbReference type="CDD" id="cd07377">
    <property type="entry name" value="WHTH_GntR"/>
    <property type="match status" value="1"/>
</dbReference>
<keyword evidence="7" id="KW-1185">Reference proteome</keyword>
<evidence type="ECO:0000313" key="5">
    <source>
        <dbReference type="EMBL" id="ALS01326.1"/>
    </source>
</evidence>